<feature type="compositionally biased region" description="Pro residues" evidence="1">
    <location>
        <begin position="92"/>
        <end position="111"/>
    </location>
</feature>
<feature type="region of interest" description="Disordered" evidence="1">
    <location>
        <begin position="217"/>
        <end position="708"/>
    </location>
</feature>
<feature type="compositionally biased region" description="Low complexity" evidence="1">
    <location>
        <begin position="282"/>
        <end position="292"/>
    </location>
</feature>
<proteinExistence type="predicted"/>
<organism evidence="2 3">
    <name type="scientific">Meganyctiphanes norvegica</name>
    <name type="common">Northern krill</name>
    <name type="synonym">Thysanopoda norvegica</name>
    <dbReference type="NCBI Taxonomy" id="48144"/>
    <lineage>
        <taxon>Eukaryota</taxon>
        <taxon>Metazoa</taxon>
        <taxon>Ecdysozoa</taxon>
        <taxon>Arthropoda</taxon>
        <taxon>Crustacea</taxon>
        <taxon>Multicrustacea</taxon>
        <taxon>Malacostraca</taxon>
        <taxon>Eumalacostraca</taxon>
        <taxon>Eucarida</taxon>
        <taxon>Euphausiacea</taxon>
        <taxon>Euphausiidae</taxon>
        <taxon>Meganyctiphanes</taxon>
    </lineage>
</organism>
<feature type="compositionally biased region" description="Polar residues" evidence="1">
    <location>
        <begin position="612"/>
        <end position="629"/>
    </location>
</feature>
<comment type="caution">
    <text evidence="2">The sequence shown here is derived from an EMBL/GenBank/DDBJ whole genome shotgun (WGS) entry which is preliminary data.</text>
</comment>
<feature type="compositionally biased region" description="Low complexity" evidence="1">
    <location>
        <begin position="495"/>
        <end position="508"/>
    </location>
</feature>
<feature type="compositionally biased region" description="Basic and acidic residues" evidence="1">
    <location>
        <begin position="851"/>
        <end position="891"/>
    </location>
</feature>
<gene>
    <name evidence="2" type="ORF">MNOR_LOCUS31464</name>
</gene>
<feature type="region of interest" description="Disordered" evidence="1">
    <location>
        <begin position="1"/>
        <end position="61"/>
    </location>
</feature>
<feature type="compositionally biased region" description="Basic and acidic residues" evidence="1">
    <location>
        <begin position="644"/>
        <end position="668"/>
    </location>
</feature>
<protein>
    <submittedName>
        <fullName evidence="2">Uncharacterized protein</fullName>
    </submittedName>
</protein>
<evidence type="ECO:0000313" key="2">
    <source>
        <dbReference type="EMBL" id="CAL4155158.1"/>
    </source>
</evidence>
<dbReference type="Proteomes" id="UP001497623">
    <property type="component" value="Unassembled WGS sequence"/>
</dbReference>
<feature type="compositionally biased region" description="Basic and acidic residues" evidence="1">
    <location>
        <begin position="309"/>
        <end position="319"/>
    </location>
</feature>
<dbReference type="EMBL" id="CAXKWB010040576">
    <property type="protein sequence ID" value="CAL4155158.1"/>
    <property type="molecule type" value="Genomic_DNA"/>
</dbReference>
<evidence type="ECO:0000313" key="3">
    <source>
        <dbReference type="Proteomes" id="UP001497623"/>
    </source>
</evidence>
<accession>A0AAV2RZV1</accession>
<feature type="non-terminal residue" evidence="2">
    <location>
        <position position="891"/>
    </location>
</feature>
<feature type="compositionally biased region" description="Gly residues" evidence="1">
    <location>
        <begin position="780"/>
        <end position="817"/>
    </location>
</feature>
<feature type="compositionally biased region" description="Basic and acidic residues" evidence="1">
    <location>
        <begin position="223"/>
        <end position="240"/>
    </location>
</feature>
<feature type="compositionally biased region" description="Basic and acidic residues" evidence="1">
    <location>
        <begin position="763"/>
        <end position="778"/>
    </location>
</feature>
<reference evidence="2 3" key="1">
    <citation type="submission" date="2024-05" db="EMBL/GenBank/DDBJ databases">
        <authorList>
            <person name="Wallberg A."/>
        </authorList>
    </citation>
    <scope>NUCLEOTIDE SEQUENCE [LARGE SCALE GENOMIC DNA]</scope>
</reference>
<keyword evidence="3" id="KW-1185">Reference proteome</keyword>
<dbReference type="AlphaFoldDB" id="A0AAV2RZV1"/>
<feature type="compositionally biased region" description="Low complexity" evidence="1">
    <location>
        <begin position="1"/>
        <end position="10"/>
    </location>
</feature>
<feature type="compositionally biased region" description="Basic and acidic residues" evidence="1">
    <location>
        <begin position="119"/>
        <end position="128"/>
    </location>
</feature>
<feature type="compositionally biased region" description="Acidic residues" evidence="1">
    <location>
        <begin position="320"/>
        <end position="340"/>
    </location>
</feature>
<feature type="compositionally biased region" description="Basic and acidic residues" evidence="1">
    <location>
        <begin position="178"/>
        <end position="187"/>
    </location>
</feature>
<evidence type="ECO:0000256" key="1">
    <source>
        <dbReference type="SAM" id="MobiDB-lite"/>
    </source>
</evidence>
<feature type="region of interest" description="Disordered" evidence="1">
    <location>
        <begin position="83"/>
        <end position="187"/>
    </location>
</feature>
<feature type="compositionally biased region" description="Basic and acidic residues" evidence="1">
    <location>
        <begin position="473"/>
        <end position="494"/>
    </location>
</feature>
<feature type="region of interest" description="Disordered" evidence="1">
    <location>
        <begin position="759"/>
        <end position="891"/>
    </location>
</feature>
<feature type="compositionally biased region" description="Polar residues" evidence="1">
    <location>
        <begin position="356"/>
        <end position="379"/>
    </location>
</feature>
<name>A0AAV2RZV1_MEGNR</name>
<feature type="compositionally biased region" description="Polar residues" evidence="1">
    <location>
        <begin position="559"/>
        <end position="591"/>
    </location>
</feature>
<feature type="compositionally biased region" description="Basic and acidic residues" evidence="1">
    <location>
        <begin position="11"/>
        <end position="26"/>
    </location>
</feature>
<feature type="compositionally biased region" description="Basic and acidic residues" evidence="1">
    <location>
        <begin position="675"/>
        <end position="699"/>
    </location>
</feature>
<feature type="compositionally biased region" description="Low complexity" evidence="1">
    <location>
        <begin position="410"/>
        <end position="420"/>
    </location>
</feature>
<feature type="compositionally biased region" description="Basic residues" evidence="1">
    <location>
        <begin position="421"/>
        <end position="430"/>
    </location>
</feature>
<feature type="compositionally biased region" description="Low complexity" evidence="1">
    <location>
        <begin position="245"/>
        <end position="260"/>
    </location>
</feature>
<sequence>MFPPNSSSHSMSRERSESRREREKRDARKHREQQAALAERESRQEGPVFRTARRSPNSRNTIENILGNFESFKNLARGGASLNSVLGVDHQPPTPAPRQPIHDPSPPPPQTKPSSDARSSSKDNDASRQIKRPQHPQKSGKVLPPHGPGPGPGAGPGGGKDCSMKPPPLRMPNQGTEPDIKHILEEMTVKPPLLSALQTPRPDHHDQVSSVFPFALITPLKDTPIKDKDSHPLSRKDKTPDLPPSRSKSSKSVMNTSSLSDQLILSEDSDEGDRLPPRPSAMGSSSGSGVMGLPQPLAPLTSPAACPKENGRHSPKTSEDSTDDDESESDSESSSSEEEPQPSPPASPKPQEDTKSSNVWTLSNFLPRPNTSTQSSSDPVSPRIRTGSASPAVAPVEQQQQHQRGHPSRSKNQSGGSSASSHHRSPRGAAHKLTPKDKPKPQPLDTSDDETPTPSKTYPVLRTTPNKYASQELKTKISDIDSEEEPRTRNRDWKSSSLNDVSSKSSRSNTISPRRSAPPTPRETPPKHHKRDLSKRELSRQLNAKSKLLVSSDCESDIDVTTVSPDMSSRRTPNSQNRHTPQRTPKESQIISPLKIPNPVSPLLSVKKNRQGRQSSNLGSESDTILSPSEKSHNNKLEVVNISRKIEKAKEPVAKPVRKIRDANDSRKSISGSGQRDRSSEKSDKERRSELSDSVDSRLDSVGASPLRQCVPKNTIESKVPIPKVQYVKGSAVLECIIPVNLINKVPKVIASPVSIKSPYKSPVKEEDKTIVKEEIRTTGKGGGKGGGKGKVGAGKGKVGGGKGKVGGGKGKIGGGKGKGKRKNYDPDTSTEDDSKNKLLSSIFINKRVVTKAEQERDAGDKVKPELKSEPPDSDVENRLDGKDVKPHMIK</sequence>